<evidence type="ECO:0000313" key="5">
    <source>
        <dbReference type="Proteomes" id="UP000698242"/>
    </source>
</evidence>
<gene>
    <name evidence="4" type="ORF">PMES_02962</name>
</gene>
<dbReference type="SUPFAM" id="SSF143120">
    <property type="entry name" value="YefM-like"/>
    <property type="match status" value="1"/>
</dbReference>
<dbReference type="AlphaFoldDB" id="A0A921TB10"/>
<organism evidence="4 5">
    <name type="scientific">Profundibacterium mesophilum KAUST100406-0324</name>
    <dbReference type="NCBI Taxonomy" id="1037889"/>
    <lineage>
        <taxon>Bacteria</taxon>
        <taxon>Pseudomonadati</taxon>
        <taxon>Pseudomonadota</taxon>
        <taxon>Alphaproteobacteria</taxon>
        <taxon>Rhodobacterales</taxon>
        <taxon>Roseobacteraceae</taxon>
        <taxon>Profundibacterium</taxon>
    </lineage>
</organism>
<evidence type="ECO:0000256" key="3">
    <source>
        <dbReference type="SAM" id="MobiDB-lite"/>
    </source>
</evidence>
<feature type="region of interest" description="Disordered" evidence="3">
    <location>
        <begin position="75"/>
        <end position="112"/>
    </location>
</feature>
<comment type="similarity">
    <text evidence="1 2">Belongs to the phD/YefM antitoxin family.</text>
</comment>
<evidence type="ECO:0000313" key="4">
    <source>
        <dbReference type="EMBL" id="KAF0674580.1"/>
    </source>
</evidence>
<proteinExistence type="inferred from homology"/>
<reference evidence="4" key="1">
    <citation type="submission" date="2013-03" db="EMBL/GenBank/DDBJ databases">
        <title>Genome Sequence of the Profundibacterium mesophilum strain KAUST100406-0324T from Red Sea, a novel genus in the family Rhodobacteraceae.</title>
        <authorList>
            <person name="Essack M."/>
            <person name="Alam I."/>
            <person name="Lafi F."/>
            <person name="Alawi W."/>
            <person name="Kamanu F."/>
            <person name="Al-Suwailem A."/>
            <person name="Lee O.O."/>
            <person name="Xu Y."/>
            <person name="Bajic V."/>
            <person name="Qian P.-Y."/>
            <person name="Archer J."/>
        </authorList>
    </citation>
    <scope>NUCLEOTIDE SEQUENCE</scope>
    <source>
        <strain evidence="4">KAUST100406-0324</strain>
    </source>
</reference>
<protein>
    <recommendedName>
        <fullName evidence="2">Antitoxin</fullName>
    </recommendedName>
</protein>
<evidence type="ECO:0000256" key="2">
    <source>
        <dbReference type="RuleBase" id="RU362080"/>
    </source>
</evidence>
<keyword evidence="5" id="KW-1185">Reference proteome</keyword>
<comment type="caution">
    <text evidence="4">The sequence shown here is derived from an EMBL/GenBank/DDBJ whole genome shotgun (WGS) entry which is preliminary data.</text>
</comment>
<dbReference type="InterPro" id="IPR006442">
    <property type="entry name" value="Antitoxin_Phd/YefM"/>
</dbReference>
<name>A0A921TB10_9RHOB</name>
<accession>A0A921TB10</accession>
<evidence type="ECO:0000256" key="1">
    <source>
        <dbReference type="ARBA" id="ARBA00009981"/>
    </source>
</evidence>
<sequence>MAYLSVQVVGQMGAMHMWTLHDAKNRFSAVVAAAVAGTPQEVSRRGKPAVIVLSVEQYTRLSEAARRDAGSFSDHLRAFPVPGDARGRAGDETPDAAAPAPRAQARPRDVHF</sequence>
<dbReference type="Proteomes" id="UP000698242">
    <property type="component" value="Unassembled WGS sequence"/>
</dbReference>
<dbReference type="Gene3D" id="3.40.1620.10">
    <property type="entry name" value="YefM-like domain"/>
    <property type="match status" value="1"/>
</dbReference>
<comment type="function">
    <text evidence="2">Antitoxin component of a type II toxin-antitoxin (TA) system.</text>
</comment>
<dbReference type="InterPro" id="IPR036165">
    <property type="entry name" value="YefM-like_sf"/>
</dbReference>
<dbReference type="EMBL" id="APKE01000036">
    <property type="protein sequence ID" value="KAF0674580.1"/>
    <property type="molecule type" value="Genomic_DNA"/>
</dbReference>
<dbReference type="Pfam" id="PF02604">
    <property type="entry name" value="PhdYeFM_antitox"/>
    <property type="match status" value="1"/>
</dbReference>
<dbReference type="NCBIfam" id="TIGR01552">
    <property type="entry name" value="phd_fam"/>
    <property type="match status" value="1"/>
</dbReference>